<keyword evidence="13 15" id="KW-0131">Cell cycle</keyword>
<gene>
    <name evidence="17" type="primary">LOC100366861</name>
</gene>
<accession>A0ABM0MAK7</accession>
<evidence type="ECO:0000256" key="7">
    <source>
        <dbReference type="ARBA" id="ARBA00022763"/>
    </source>
</evidence>
<dbReference type="RefSeq" id="XP_006817048.1">
    <property type="nucleotide sequence ID" value="XM_006816985.1"/>
</dbReference>
<evidence type="ECO:0000256" key="8">
    <source>
        <dbReference type="ARBA" id="ARBA00022776"/>
    </source>
</evidence>
<dbReference type="InterPro" id="IPR010358">
    <property type="entry name" value="BRE"/>
</dbReference>
<keyword evidence="8 15" id="KW-0498">Mitosis</keyword>
<reference evidence="17" key="1">
    <citation type="submission" date="2025-08" db="UniProtKB">
        <authorList>
            <consortium name="RefSeq"/>
        </authorList>
    </citation>
    <scope>IDENTIFICATION</scope>
    <source>
        <tissue evidence="17">Testes</tissue>
    </source>
</reference>
<comment type="subcellular location">
    <subcellularLocation>
        <location evidence="15">Cytoplasm</location>
    </subcellularLocation>
    <subcellularLocation>
        <location evidence="1 15">Nucleus</location>
    </subcellularLocation>
    <text evidence="15">Localizes at sites of DNA damage at double-strand breaks (DSBs).</text>
</comment>
<keyword evidence="9 15" id="KW-0833">Ubl conjugation pathway</keyword>
<dbReference type="GeneID" id="100366861"/>
<keyword evidence="10 15" id="KW-0156">Chromatin regulator</keyword>
<comment type="similarity">
    <text evidence="14 15">Belongs to the BABAM2 family.</text>
</comment>
<dbReference type="PANTHER" id="PTHR15189">
    <property type="entry name" value="BRISC AND BRCA1-A COMPLEX MEMBER 2"/>
    <property type="match status" value="1"/>
</dbReference>
<proteinExistence type="inferred from homology"/>
<evidence type="ECO:0000256" key="13">
    <source>
        <dbReference type="ARBA" id="ARBA00023306"/>
    </source>
</evidence>
<sequence length="369" mass="42134">MENGEVDTLDPNIVRYIEALQEDANVGVRGGALRISNLKSGSHISIRRPTTCCDRFKVSIPFAGNDVKWQVIFNSCYPSLPPDFIFDKEDKGFCPGINEVKSLVNWDHTNNKSLLFVMRELVQHYKEYQEALLQQHPRLHYEYTTLQEAIDPQDIEVFAGKKKISSRETQVNFLIRLPVDLSLIPPFLIQDDPGEDIAILLMTFQNAGTSKVLPQLYLSPRVEHAIGGASQLRIPVFPCGGSLIEYVPIVRNLLANKVEHVVQAFQKRRSVLEYDSSAFLKISILQEWNDFYFVLHVDLPQSFPQKQPVMTFTSVYHLSAYGKPYHCIQKSYPYSPRWTGNEMAERARAFMLSFLPEFRRTSVGSGKLS</sequence>
<comment type="domain">
    <text evidence="15">Contains 2 ubiquitin-conjugating enzyme family-like (UEV-like) regions. These regions lack the critical Cys residues required for ubiquitination but retain the ability to bind ubiquitin.</text>
</comment>
<protein>
    <recommendedName>
        <fullName evidence="2 15">BRISC and BRCA1-A complex member 2</fullName>
    </recommendedName>
</protein>
<dbReference type="Pfam" id="PF06113">
    <property type="entry name" value="BRE"/>
    <property type="match status" value="1"/>
</dbReference>
<evidence type="ECO:0000256" key="6">
    <source>
        <dbReference type="ARBA" id="ARBA00022737"/>
    </source>
</evidence>
<keyword evidence="6" id="KW-0677">Repeat</keyword>
<organism evidence="16 17">
    <name type="scientific">Saccoglossus kowalevskii</name>
    <name type="common">Acorn worm</name>
    <dbReference type="NCBI Taxonomy" id="10224"/>
    <lineage>
        <taxon>Eukaryota</taxon>
        <taxon>Metazoa</taxon>
        <taxon>Hemichordata</taxon>
        <taxon>Enteropneusta</taxon>
        <taxon>Harrimaniidae</taxon>
        <taxon>Saccoglossus</taxon>
    </lineage>
</organism>
<keyword evidence="7 15" id="KW-0227">DNA damage</keyword>
<evidence type="ECO:0000256" key="11">
    <source>
        <dbReference type="ARBA" id="ARBA00023204"/>
    </source>
</evidence>
<dbReference type="CDD" id="cd23664">
    <property type="entry name" value="BRE"/>
    <property type="match status" value="1"/>
</dbReference>
<dbReference type="PANTHER" id="PTHR15189:SF7">
    <property type="entry name" value="BRISC AND BRCA1-A COMPLEX MEMBER 2"/>
    <property type="match status" value="1"/>
</dbReference>
<evidence type="ECO:0000256" key="5">
    <source>
        <dbReference type="ARBA" id="ARBA00022703"/>
    </source>
</evidence>
<dbReference type="Proteomes" id="UP000694865">
    <property type="component" value="Unplaced"/>
</dbReference>
<keyword evidence="11 15" id="KW-0234">DNA repair</keyword>
<keyword evidence="16" id="KW-1185">Reference proteome</keyword>
<keyword evidence="5 15" id="KW-0053">Apoptosis</keyword>
<evidence type="ECO:0000256" key="14">
    <source>
        <dbReference type="ARBA" id="ARBA00025766"/>
    </source>
</evidence>
<evidence type="ECO:0000256" key="9">
    <source>
        <dbReference type="ARBA" id="ARBA00022786"/>
    </source>
</evidence>
<comment type="function">
    <text evidence="15">May play a role in homeostasis or cellular differentiation in cells of neural, epithelial and germline origins. May also act as a death receptor-associated anti-apoptotic protein, which inhibits the mitochondrial apoptotic pathway.</text>
</comment>
<evidence type="ECO:0000256" key="4">
    <source>
        <dbReference type="ARBA" id="ARBA00022618"/>
    </source>
</evidence>
<keyword evidence="4 15" id="KW-0132">Cell division</keyword>
<evidence type="ECO:0000256" key="1">
    <source>
        <dbReference type="ARBA" id="ARBA00004123"/>
    </source>
</evidence>
<evidence type="ECO:0000256" key="10">
    <source>
        <dbReference type="ARBA" id="ARBA00022853"/>
    </source>
</evidence>
<keyword evidence="12 15" id="KW-0539">Nucleus</keyword>
<comment type="subunit">
    <text evidence="15">Component of the ARISC complex. Component of the BRCA1-A complex. Component of the BRISC complex. Binds polyubiquitin.</text>
</comment>
<keyword evidence="3 15" id="KW-0963">Cytoplasm</keyword>
<evidence type="ECO:0000313" key="16">
    <source>
        <dbReference type="Proteomes" id="UP000694865"/>
    </source>
</evidence>
<evidence type="ECO:0000256" key="3">
    <source>
        <dbReference type="ARBA" id="ARBA00022490"/>
    </source>
</evidence>
<evidence type="ECO:0000313" key="17">
    <source>
        <dbReference type="RefSeq" id="XP_006817048.1"/>
    </source>
</evidence>
<evidence type="ECO:0000256" key="12">
    <source>
        <dbReference type="ARBA" id="ARBA00023242"/>
    </source>
</evidence>
<evidence type="ECO:0000256" key="15">
    <source>
        <dbReference type="RuleBase" id="RU368019"/>
    </source>
</evidence>
<name>A0ABM0MAK7_SACKO</name>
<evidence type="ECO:0000256" key="2">
    <source>
        <dbReference type="ARBA" id="ARBA00019438"/>
    </source>
</evidence>